<dbReference type="HOGENOM" id="CLU_009281_10_2_5"/>
<keyword evidence="6" id="KW-0614">Plasmid</keyword>
<evidence type="ECO:0000259" key="4">
    <source>
        <dbReference type="Pfam" id="PF00370"/>
    </source>
</evidence>
<dbReference type="Pfam" id="PF00370">
    <property type="entry name" value="FGGY_N"/>
    <property type="match status" value="1"/>
</dbReference>
<dbReference type="OrthoDB" id="9805576at2"/>
<dbReference type="InterPro" id="IPR043129">
    <property type="entry name" value="ATPase_NBD"/>
</dbReference>
<dbReference type="SUPFAM" id="SSF53067">
    <property type="entry name" value="Actin-like ATPase domain"/>
    <property type="match status" value="2"/>
</dbReference>
<dbReference type="KEGG" id="ngg:RG540_PA03590"/>
<dbReference type="GO" id="GO:0019150">
    <property type="term" value="F:D-ribulokinase activity"/>
    <property type="evidence" value="ECO:0007669"/>
    <property type="project" value="TreeGrafter"/>
</dbReference>
<sequence>MTRFFVGIDVGTGSARAGVFDEAGALLASAKRPITIWHEPGNIVEQSSEQIWRAVCESVREAVGSARIPLSAVAGIGVDATCSLVVVTPDGKPVSVSPSVEAGRNVIVWMDHRAAGEAAEINGGEHEVLRYVGGKISPEMETPKLLWLKRNLPRSFSDAGHFFDLADYLTWRATGSLSRSACTVTCKWTYLAQENRWDGQYFKAIGLGELADEGFKRIGTDIVDPGTPLANGLTEQAAADLGLMSGTPVGAGLIDAHAGGIGTLGGQDSEGQAEVRNRLAYIFGTSACSMASSDNPVFIDGVWGPYYSSMVPGLWLTEGGQSAAGAAIDHLVTMHPASVEARSRAETDGISLVTWLDREATRLHPNLAQAVELASTVHVLPEFMGNRSPHADPDARAVIAGLGLETDIPSLISLFVAGLCGIGYGLRQLLDKLSQNGMAFDLIIASGGAAQSHLVRQILADTTNLPVAVADTQEPVLLGSAMLGAAAAGRYGSLREAMKAMSRLSTLYSPAGGTVRQMHDHRYRAFGRLQEMERQIRSDRRTLSS</sequence>
<dbReference type="InterPro" id="IPR006003">
    <property type="entry name" value="FGGY_RbtK-like"/>
</dbReference>
<name>A0A068SXR3_NEOGA</name>
<protein>
    <submittedName>
        <fullName evidence="6">FGGY-family pentulose kinase</fullName>
    </submittedName>
</protein>
<evidence type="ECO:0000256" key="1">
    <source>
        <dbReference type="ARBA" id="ARBA00009156"/>
    </source>
</evidence>
<dbReference type="GeneID" id="24261444"/>
<feature type="domain" description="Carbohydrate kinase FGGY C-terminal" evidence="5">
    <location>
        <begin position="279"/>
        <end position="488"/>
    </location>
</feature>
<feature type="domain" description="Carbohydrate kinase FGGY N-terminal" evidence="4">
    <location>
        <begin position="5"/>
        <end position="262"/>
    </location>
</feature>
<dbReference type="RefSeq" id="WP_041364302.1">
    <property type="nucleotide sequence ID" value="NZ_HG938354.1"/>
</dbReference>
<dbReference type="InterPro" id="IPR018485">
    <property type="entry name" value="FGGY_C"/>
</dbReference>
<keyword evidence="3 6" id="KW-0418">Kinase</keyword>
<accession>A0A068SXR3</accession>
<comment type="similarity">
    <text evidence="1">Belongs to the FGGY kinase family.</text>
</comment>
<dbReference type="GO" id="GO:0019321">
    <property type="term" value="P:pentose metabolic process"/>
    <property type="evidence" value="ECO:0007669"/>
    <property type="project" value="TreeGrafter"/>
</dbReference>
<organism evidence="6 7">
    <name type="scientific">Neorhizobium galegae bv. orientalis str. HAMBI 540</name>
    <dbReference type="NCBI Taxonomy" id="1028800"/>
    <lineage>
        <taxon>Bacteria</taxon>
        <taxon>Pseudomonadati</taxon>
        <taxon>Pseudomonadota</taxon>
        <taxon>Alphaproteobacteria</taxon>
        <taxon>Hyphomicrobiales</taxon>
        <taxon>Rhizobiaceae</taxon>
        <taxon>Rhizobium/Agrobacterium group</taxon>
        <taxon>Neorhizobium</taxon>
    </lineage>
</organism>
<dbReference type="PANTHER" id="PTHR43435:SF4">
    <property type="entry name" value="FGGY CARBOHYDRATE KINASE DOMAIN-CONTAINING PROTEIN"/>
    <property type="match status" value="1"/>
</dbReference>
<keyword evidence="2" id="KW-0808">Transferase</keyword>
<dbReference type="PIRSF" id="PIRSF000538">
    <property type="entry name" value="GlpK"/>
    <property type="match status" value="1"/>
</dbReference>
<dbReference type="FunFam" id="3.30.420.40:FF:000101">
    <property type="entry name" value="FGGY carbohydrate kinase domain-containing protein"/>
    <property type="match status" value="1"/>
</dbReference>
<evidence type="ECO:0000313" key="6">
    <source>
        <dbReference type="EMBL" id="CDN51037.1"/>
    </source>
</evidence>
<keyword evidence="7" id="KW-1185">Reference proteome</keyword>
<dbReference type="InterPro" id="IPR018484">
    <property type="entry name" value="FGGY_N"/>
</dbReference>
<dbReference type="Gene3D" id="3.30.420.40">
    <property type="match status" value="1"/>
</dbReference>
<geneLocation type="plasmid" evidence="7">
    <name>II</name>
</geneLocation>
<dbReference type="NCBIfam" id="TIGR01315">
    <property type="entry name" value="5C_CHO_kinase"/>
    <property type="match status" value="1"/>
</dbReference>
<dbReference type="PATRIC" id="fig|1028800.3.peg.4974"/>
<dbReference type="Gene3D" id="1.20.58.2240">
    <property type="match status" value="1"/>
</dbReference>
<dbReference type="eggNOG" id="COG1069">
    <property type="taxonomic scope" value="Bacteria"/>
</dbReference>
<dbReference type="GO" id="GO:0005737">
    <property type="term" value="C:cytoplasm"/>
    <property type="evidence" value="ECO:0007669"/>
    <property type="project" value="TreeGrafter"/>
</dbReference>
<reference evidence="7" key="1">
    <citation type="journal article" date="2014" name="BMC Genomics">
        <title>Genome sequencing of two Neorhizobium galegae strains reveals a noeT gene responsible for the unusual acetylation of the nodulation factors.</title>
        <authorList>
            <person name="Osterman J."/>
            <person name="Marsh J."/>
            <person name="Laine P.K."/>
            <person name="Zeng Z."/>
            <person name="Alatalo E."/>
            <person name="Sullivan J.T."/>
            <person name="Young J.P."/>
            <person name="Thomas-Oates J."/>
            <person name="Paulin L."/>
            <person name="Lindstrom K."/>
        </authorList>
    </citation>
    <scope>NUCLEOTIDE SEQUENCE [LARGE SCALE GENOMIC DNA]</scope>
    <source>
        <strain evidence="7">HAMBI 540</strain>
    </source>
</reference>
<dbReference type="PANTHER" id="PTHR43435">
    <property type="entry name" value="RIBULOKINASE"/>
    <property type="match status" value="1"/>
</dbReference>
<evidence type="ECO:0000256" key="3">
    <source>
        <dbReference type="ARBA" id="ARBA00022777"/>
    </source>
</evidence>
<dbReference type="AlphaFoldDB" id="A0A068SXR3"/>
<evidence type="ECO:0000259" key="5">
    <source>
        <dbReference type="Pfam" id="PF02782"/>
    </source>
</evidence>
<evidence type="ECO:0000313" key="7">
    <source>
        <dbReference type="Proteomes" id="UP000028181"/>
    </source>
</evidence>
<gene>
    <name evidence="6" type="ORF">RG540_PA03590</name>
</gene>
<dbReference type="CDD" id="cd07782">
    <property type="entry name" value="ASKHA_NBD_FGGY_D-RBK"/>
    <property type="match status" value="1"/>
</dbReference>
<dbReference type="Pfam" id="PF02782">
    <property type="entry name" value="FGGY_C"/>
    <property type="match status" value="1"/>
</dbReference>
<dbReference type="EMBL" id="HG938354">
    <property type="protein sequence ID" value="CDN51037.1"/>
    <property type="molecule type" value="Genomic_DNA"/>
</dbReference>
<dbReference type="Proteomes" id="UP000028181">
    <property type="component" value="Plasmid pHAMBI540a"/>
</dbReference>
<proteinExistence type="inferred from homology"/>
<evidence type="ECO:0000256" key="2">
    <source>
        <dbReference type="ARBA" id="ARBA00022679"/>
    </source>
</evidence>
<dbReference type="InterPro" id="IPR000577">
    <property type="entry name" value="Carb_kinase_FGGY"/>
</dbReference>